<protein>
    <submittedName>
        <fullName evidence="3">Uncharacterized protein</fullName>
    </submittedName>
</protein>
<dbReference type="RefSeq" id="WP_153684457.1">
    <property type="nucleotide sequence ID" value="NZ_WJIF01000004.1"/>
</dbReference>
<accession>A0A6I2FGA2</accession>
<evidence type="ECO:0000256" key="2">
    <source>
        <dbReference type="SAM" id="Phobius"/>
    </source>
</evidence>
<sequence>MTDAAPDPDLDAEARALAAHVIDPFRWHRSQGRSPRPTASDIEFTLFRARGLGAEADRIWHSARGVSDAAGRQVGRIARARYGVRSPRGGLIPIVVLLLTIGMTAPLVLLGIGYRGHSLEPRPEAGAFWTAIIGGAMFVAALVTIGRPVPRPTFFQSQVVCVVLGGFATVWVFVTDDPAVRVRLIVGIAALVLTVVIFWVGRLRDPAATAAIDAALDDARAEAASGIPRERERLKAELAAEFADRDDCELLRRARTIAIETLHAEGNAAEDTAPDSAPGAYIIEQRTSDWMPRPQPKLGRRRTAANADRPAGSPNDR</sequence>
<dbReference type="AlphaFoldDB" id="A0A6I2FGA2"/>
<keyword evidence="2" id="KW-0812">Transmembrane</keyword>
<keyword evidence="4" id="KW-1185">Reference proteome</keyword>
<reference evidence="3 4" key="1">
    <citation type="submission" date="2019-10" db="EMBL/GenBank/DDBJ databases">
        <authorList>
            <person name="Nie G."/>
            <person name="Ming H."/>
            <person name="Yi B."/>
        </authorList>
    </citation>
    <scope>NUCLEOTIDE SEQUENCE [LARGE SCALE GENOMIC DNA]</scope>
    <source>
        <strain evidence="3 4">CFH 90414</strain>
    </source>
</reference>
<name>A0A6I2FGA2_9MICO</name>
<keyword evidence="2" id="KW-0472">Membrane</keyword>
<proteinExistence type="predicted"/>
<evidence type="ECO:0000313" key="3">
    <source>
        <dbReference type="EMBL" id="MRG59988.1"/>
    </source>
</evidence>
<feature type="transmembrane region" description="Helical" evidence="2">
    <location>
        <begin position="91"/>
        <end position="114"/>
    </location>
</feature>
<feature type="transmembrane region" description="Helical" evidence="2">
    <location>
        <begin position="126"/>
        <end position="146"/>
    </location>
</feature>
<feature type="region of interest" description="Disordered" evidence="1">
    <location>
        <begin position="267"/>
        <end position="317"/>
    </location>
</feature>
<comment type="caution">
    <text evidence="3">The sequence shown here is derived from an EMBL/GenBank/DDBJ whole genome shotgun (WGS) entry which is preliminary data.</text>
</comment>
<keyword evidence="2" id="KW-1133">Transmembrane helix</keyword>
<organism evidence="3 4">
    <name type="scientific">Agromyces agglutinans</name>
    <dbReference type="NCBI Taxonomy" id="2662258"/>
    <lineage>
        <taxon>Bacteria</taxon>
        <taxon>Bacillati</taxon>
        <taxon>Actinomycetota</taxon>
        <taxon>Actinomycetes</taxon>
        <taxon>Micrococcales</taxon>
        <taxon>Microbacteriaceae</taxon>
        <taxon>Agromyces</taxon>
    </lineage>
</organism>
<gene>
    <name evidence="3" type="ORF">GE115_08920</name>
</gene>
<dbReference type="Proteomes" id="UP000431080">
    <property type="component" value="Unassembled WGS sequence"/>
</dbReference>
<feature type="transmembrane region" description="Helical" evidence="2">
    <location>
        <begin position="180"/>
        <end position="200"/>
    </location>
</feature>
<dbReference type="EMBL" id="WJIF01000004">
    <property type="protein sequence ID" value="MRG59988.1"/>
    <property type="molecule type" value="Genomic_DNA"/>
</dbReference>
<evidence type="ECO:0000256" key="1">
    <source>
        <dbReference type="SAM" id="MobiDB-lite"/>
    </source>
</evidence>
<feature type="transmembrane region" description="Helical" evidence="2">
    <location>
        <begin position="153"/>
        <end position="174"/>
    </location>
</feature>
<evidence type="ECO:0000313" key="4">
    <source>
        <dbReference type="Proteomes" id="UP000431080"/>
    </source>
</evidence>